<feature type="chain" id="PRO_5046334257" evidence="1">
    <location>
        <begin position="29"/>
        <end position="195"/>
    </location>
</feature>
<sequence length="195" mass="20422">MRQQRARVRRHRHVAAIACQVLWLLALGGCGKPATPPATPAPAPATSTVRAPASVAQTTPAQALSTAAAPAAATSAAAPAAAAIEVVQLTLGTDVDAAHRITAPGTRFAPDTRMLYASVDTRGHTADATLNARWRYLEGDGQLISSISQSIAADGPATTTFTLHNPDLWPEGRYRVEIFLDGAPVTQRDFEIAKP</sequence>
<proteinExistence type="predicted"/>
<accession>A0ABN0UGK1</accession>
<name>A0ABN0UGK1_9GAMM</name>
<dbReference type="Proteomes" id="UP001500657">
    <property type="component" value="Unassembled WGS sequence"/>
</dbReference>
<gene>
    <name evidence="2" type="ORF">GCM10009126_14090</name>
</gene>
<keyword evidence="3" id="KW-1185">Reference proteome</keyword>
<evidence type="ECO:0000313" key="2">
    <source>
        <dbReference type="EMBL" id="GAA0249830.1"/>
    </source>
</evidence>
<reference evidence="2 3" key="1">
    <citation type="journal article" date="2019" name="Int. J. Syst. Evol. Microbiol.">
        <title>The Global Catalogue of Microorganisms (GCM) 10K type strain sequencing project: providing services to taxonomists for standard genome sequencing and annotation.</title>
        <authorList>
            <consortium name="The Broad Institute Genomics Platform"/>
            <consortium name="The Broad Institute Genome Sequencing Center for Infectious Disease"/>
            <person name="Wu L."/>
            <person name="Ma J."/>
        </authorList>
    </citation>
    <scope>NUCLEOTIDE SEQUENCE [LARGE SCALE GENOMIC DNA]</scope>
    <source>
        <strain evidence="2 3">JCM 16242</strain>
    </source>
</reference>
<evidence type="ECO:0000256" key="1">
    <source>
        <dbReference type="SAM" id="SignalP"/>
    </source>
</evidence>
<evidence type="ECO:0000313" key="3">
    <source>
        <dbReference type="Proteomes" id="UP001500657"/>
    </source>
</evidence>
<dbReference type="EMBL" id="BAAAFO010000002">
    <property type="protein sequence ID" value="GAA0249830.1"/>
    <property type="molecule type" value="Genomic_DNA"/>
</dbReference>
<dbReference type="RefSeq" id="WP_343881592.1">
    <property type="nucleotide sequence ID" value="NZ_BAAAFO010000002.1"/>
</dbReference>
<comment type="caution">
    <text evidence="2">The sequence shown here is derived from an EMBL/GenBank/DDBJ whole genome shotgun (WGS) entry which is preliminary data.</text>
</comment>
<organism evidence="2 3">
    <name type="scientific">Rhodanobacter caeni</name>
    <dbReference type="NCBI Taxonomy" id="657654"/>
    <lineage>
        <taxon>Bacteria</taxon>
        <taxon>Pseudomonadati</taxon>
        <taxon>Pseudomonadota</taxon>
        <taxon>Gammaproteobacteria</taxon>
        <taxon>Lysobacterales</taxon>
        <taxon>Rhodanobacteraceae</taxon>
        <taxon>Rhodanobacter</taxon>
    </lineage>
</organism>
<keyword evidence="1" id="KW-0732">Signal</keyword>
<feature type="signal peptide" evidence="1">
    <location>
        <begin position="1"/>
        <end position="28"/>
    </location>
</feature>
<protein>
    <submittedName>
        <fullName evidence="2">Uncharacterized protein</fullName>
    </submittedName>
</protein>
<dbReference type="PROSITE" id="PS51257">
    <property type="entry name" value="PROKAR_LIPOPROTEIN"/>
    <property type="match status" value="1"/>
</dbReference>